<keyword evidence="2" id="KW-1185">Reference proteome</keyword>
<comment type="caution">
    <text evidence="1">The sequence shown here is derived from an EMBL/GenBank/DDBJ whole genome shotgun (WGS) entry which is preliminary data.</text>
</comment>
<sequence length="31" mass="3699">MWVPEPPAGPSDPLQAERERIRREILELEQR</sequence>
<evidence type="ECO:0000313" key="2">
    <source>
        <dbReference type="Proteomes" id="UP000287033"/>
    </source>
</evidence>
<dbReference type="EMBL" id="BEZZ01078052">
    <property type="protein sequence ID" value="GCC42129.1"/>
    <property type="molecule type" value="Genomic_DNA"/>
</dbReference>
<dbReference type="Proteomes" id="UP000287033">
    <property type="component" value="Unassembled WGS sequence"/>
</dbReference>
<reference evidence="1 2" key="1">
    <citation type="journal article" date="2018" name="Nat. Ecol. Evol.">
        <title>Shark genomes provide insights into elasmobranch evolution and the origin of vertebrates.</title>
        <authorList>
            <person name="Hara Y"/>
            <person name="Yamaguchi K"/>
            <person name="Onimaru K"/>
            <person name="Kadota M"/>
            <person name="Koyanagi M"/>
            <person name="Keeley SD"/>
            <person name="Tatsumi K"/>
            <person name="Tanaka K"/>
            <person name="Motone F"/>
            <person name="Kageyama Y"/>
            <person name="Nozu R"/>
            <person name="Adachi N"/>
            <person name="Nishimura O"/>
            <person name="Nakagawa R"/>
            <person name="Tanegashima C"/>
            <person name="Kiyatake I"/>
            <person name="Matsumoto R"/>
            <person name="Murakumo K"/>
            <person name="Nishida K"/>
            <person name="Terakita A"/>
            <person name="Kuratani S"/>
            <person name="Sato K"/>
            <person name="Hyodo S Kuraku.S."/>
        </authorList>
    </citation>
    <scope>NUCLEOTIDE SEQUENCE [LARGE SCALE GENOMIC DNA]</scope>
</reference>
<organism evidence="1 2">
    <name type="scientific">Chiloscyllium punctatum</name>
    <name type="common">Brownbanded bambooshark</name>
    <name type="synonym">Hemiscyllium punctatum</name>
    <dbReference type="NCBI Taxonomy" id="137246"/>
    <lineage>
        <taxon>Eukaryota</taxon>
        <taxon>Metazoa</taxon>
        <taxon>Chordata</taxon>
        <taxon>Craniata</taxon>
        <taxon>Vertebrata</taxon>
        <taxon>Chondrichthyes</taxon>
        <taxon>Elasmobranchii</taxon>
        <taxon>Galeomorphii</taxon>
        <taxon>Galeoidea</taxon>
        <taxon>Orectolobiformes</taxon>
        <taxon>Hemiscylliidae</taxon>
        <taxon>Chiloscyllium</taxon>
    </lineage>
</organism>
<name>A0A401THK6_CHIPU</name>
<feature type="non-terminal residue" evidence="1">
    <location>
        <position position="31"/>
    </location>
</feature>
<proteinExistence type="predicted"/>
<gene>
    <name evidence="1" type="ORF">chiPu_0026377</name>
</gene>
<evidence type="ECO:0000313" key="1">
    <source>
        <dbReference type="EMBL" id="GCC42129.1"/>
    </source>
</evidence>
<protein>
    <submittedName>
        <fullName evidence="1">Uncharacterized protein</fullName>
    </submittedName>
</protein>
<dbReference type="AlphaFoldDB" id="A0A401THK6"/>
<accession>A0A401THK6</accession>